<dbReference type="InterPro" id="IPR014710">
    <property type="entry name" value="RmlC-like_jellyroll"/>
</dbReference>
<dbReference type="AlphaFoldDB" id="E4U3Y4"/>
<feature type="domain" description="Cupin type-2" evidence="1">
    <location>
        <begin position="34"/>
        <end position="92"/>
    </location>
</feature>
<organism evidence="2 3">
    <name type="scientific">Sulfuricurvum kujiense (strain ATCC BAA-921 / DSM 16994 / JCM 11577 / YK-1)</name>
    <dbReference type="NCBI Taxonomy" id="709032"/>
    <lineage>
        <taxon>Bacteria</taxon>
        <taxon>Pseudomonadati</taxon>
        <taxon>Campylobacterota</taxon>
        <taxon>Epsilonproteobacteria</taxon>
        <taxon>Campylobacterales</taxon>
        <taxon>Sulfurimonadaceae</taxon>
        <taxon>Sulfuricurvum</taxon>
    </lineage>
</organism>
<dbReference type="HOGENOM" id="CLU_134269_1_1_7"/>
<evidence type="ECO:0000313" key="2">
    <source>
        <dbReference type="EMBL" id="ADR35400.1"/>
    </source>
</evidence>
<sequence length="105" mass="12091">MIVHSTNGIKKSFYGVDFLVLSHSDNTMLTKMLYKVSDIVPMHSHPNEQCGYVISGKYRIRFMDYDTEIEVGDSYIIPANVEHSIEIIEGEEVLDCFNPPREDYL</sequence>
<keyword evidence="2" id="KW-0614">Plasmid</keyword>
<dbReference type="InterPro" id="IPR013096">
    <property type="entry name" value="Cupin_2"/>
</dbReference>
<dbReference type="EMBL" id="CP002357">
    <property type="protein sequence ID" value="ADR35400.1"/>
    <property type="molecule type" value="Genomic_DNA"/>
</dbReference>
<gene>
    <name evidence="2" type="ordered locus">Sulku_2750</name>
</gene>
<geneLocation type="plasmid" evidence="2 3">
    <name>pSULKU02</name>
</geneLocation>
<keyword evidence="3" id="KW-1185">Reference proteome</keyword>
<protein>
    <submittedName>
        <fullName evidence="2">Cupin 2 conserved barrel domain protein</fullName>
    </submittedName>
</protein>
<dbReference type="OrthoDB" id="9791297at2"/>
<dbReference type="InterPro" id="IPR011051">
    <property type="entry name" value="RmlC_Cupin_sf"/>
</dbReference>
<name>E4U3Y4_SULKY</name>
<evidence type="ECO:0000313" key="3">
    <source>
        <dbReference type="Proteomes" id="UP000008721"/>
    </source>
</evidence>
<dbReference type="KEGG" id="sku:Sulku_2750"/>
<dbReference type="Gene3D" id="2.60.120.10">
    <property type="entry name" value="Jelly Rolls"/>
    <property type="match status" value="1"/>
</dbReference>
<proteinExistence type="predicted"/>
<dbReference type="RefSeq" id="WP_013450011.1">
    <property type="nucleotide sequence ID" value="NC_014755.1"/>
</dbReference>
<dbReference type="PANTHER" id="PTHR40112:SF1">
    <property type="entry name" value="H2HPP ISOMERASE"/>
    <property type="match status" value="1"/>
</dbReference>
<accession>E4U3Y4</accession>
<dbReference type="SUPFAM" id="SSF51182">
    <property type="entry name" value="RmlC-like cupins"/>
    <property type="match status" value="1"/>
</dbReference>
<dbReference type="CDD" id="cd02238">
    <property type="entry name" value="cupin_KdgF"/>
    <property type="match status" value="1"/>
</dbReference>
<dbReference type="InterPro" id="IPR052535">
    <property type="entry name" value="Bacilysin_H2HPP_isomerase"/>
</dbReference>
<dbReference type="Proteomes" id="UP000008721">
    <property type="component" value="Plasmid pSULKU02"/>
</dbReference>
<dbReference type="Pfam" id="PF07883">
    <property type="entry name" value="Cupin_2"/>
    <property type="match status" value="1"/>
</dbReference>
<dbReference type="PANTHER" id="PTHR40112">
    <property type="entry name" value="H2HPP ISOMERASE"/>
    <property type="match status" value="1"/>
</dbReference>
<evidence type="ECO:0000259" key="1">
    <source>
        <dbReference type="Pfam" id="PF07883"/>
    </source>
</evidence>
<reference evidence="2 3" key="1">
    <citation type="journal article" date="2012" name="Stand. Genomic Sci.">
        <title>Complete genome sequence of the sulfur compounds oxidizing chemolithoautotroph Sulfuricurvum kujiense type strain (YK-1(T)).</title>
        <authorList>
            <person name="Han C."/>
            <person name="Kotsyurbenko O."/>
            <person name="Chertkov O."/>
            <person name="Held B."/>
            <person name="Lapidus A."/>
            <person name="Nolan M."/>
            <person name="Lucas S."/>
            <person name="Hammon N."/>
            <person name="Deshpande S."/>
            <person name="Cheng J.F."/>
            <person name="Tapia R."/>
            <person name="Goodwin L.A."/>
            <person name="Pitluck S."/>
            <person name="Liolios K."/>
            <person name="Pagani I."/>
            <person name="Ivanova N."/>
            <person name="Mavromatis K."/>
            <person name="Mikhailova N."/>
            <person name="Pati A."/>
            <person name="Chen A."/>
            <person name="Palaniappan K."/>
            <person name="Land M."/>
            <person name="Hauser L."/>
            <person name="Chang Y.J."/>
            <person name="Jeffries C.D."/>
            <person name="Brambilla E.M."/>
            <person name="Rohde M."/>
            <person name="Spring S."/>
            <person name="Sikorski J."/>
            <person name="Goker M."/>
            <person name="Woyke T."/>
            <person name="Bristow J."/>
            <person name="Eisen J.A."/>
            <person name="Markowitz V."/>
            <person name="Hugenholtz P."/>
            <person name="Kyrpides N.C."/>
            <person name="Klenk H.P."/>
            <person name="Detter J.C."/>
        </authorList>
    </citation>
    <scope>NUCLEOTIDE SEQUENCE [LARGE SCALE GENOMIC DNA]</scope>
    <source>
        <strain evidence="3">ATCC BAA-921 / DSM 16994 / JCM 11577 / YK-1</strain>
    </source>
</reference>